<organism evidence="1 2">
    <name type="scientific">Pseudonocardia thermophila</name>
    <dbReference type="NCBI Taxonomy" id="1848"/>
    <lineage>
        <taxon>Bacteria</taxon>
        <taxon>Bacillati</taxon>
        <taxon>Actinomycetota</taxon>
        <taxon>Actinomycetes</taxon>
        <taxon>Pseudonocardiales</taxon>
        <taxon>Pseudonocardiaceae</taxon>
        <taxon>Pseudonocardia</taxon>
    </lineage>
</organism>
<dbReference type="RefSeq" id="WP_073458588.1">
    <property type="nucleotide sequence ID" value="NZ_FRAP01000015.1"/>
</dbReference>
<dbReference type="AlphaFoldDB" id="A0A1M6WV84"/>
<name>A0A1M6WV84_PSETH</name>
<dbReference type="STRING" id="1848.SAMN05443637_115130"/>
<dbReference type="EMBL" id="FRAP01000015">
    <property type="protein sequence ID" value="SHK97628.1"/>
    <property type="molecule type" value="Genomic_DNA"/>
</dbReference>
<evidence type="ECO:0000313" key="2">
    <source>
        <dbReference type="Proteomes" id="UP000184363"/>
    </source>
</evidence>
<reference evidence="1 2" key="1">
    <citation type="submission" date="2016-11" db="EMBL/GenBank/DDBJ databases">
        <authorList>
            <person name="Jaros S."/>
            <person name="Januszkiewicz K."/>
            <person name="Wedrychowicz H."/>
        </authorList>
    </citation>
    <scope>NUCLEOTIDE SEQUENCE [LARGE SCALE GENOMIC DNA]</scope>
    <source>
        <strain evidence="1 2">DSM 43832</strain>
    </source>
</reference>
<accession>A0A1M6WV84</accession>
<protein>
    <submittedName>
        <fullName evidence="1">Uncharacterized protein</fullName>
    </submittedName>
</protein>
<proteinExistence type="predicted"/>
<keyword evidence="2" id="KW-1185">Reference proteome</keyword>
<evidence type="ECO:0000313" key="1">
    <source>
        <dbReference type="EMBL" id="SHK97628.1"/>
    </source>
</evidence>
<dbReference type="Proteomes" id="UP000184363">
    <property type="component" value="Unassembled WGS sequence"/>
</dbReference>
<gene>
    <name evidence="1" type="ORF">SAMN05443637_115130</name>
</gene>
<sequence>MLVVLGQRYQRHEAHPQPLTWDTAAAELAELQPEEGWPAKKAAARVVAGVRERMVRLGATGLTREEVGEPVGAQPQPGP</sequence>